<evidence type="ECO:0000313" key="6">
    <source>
        <dbReference type="EMBL" id="TRX74597.1"/>
    </source>
</evidence>
<dbReference type="AlphaFoldDB" id="A0A553GYM0"/>
<keyword evidence="7" id="KW-1185">Reference proteome</keyword>
<dbReference type="PANTHER" id="PTHR24567">
    <property type="entry name" value="CRP FAMILY TRANSCRIPTIONAL REGULATORY PROTEIN"/>
    <property type="match status" value="1"/>
</dbReference>
<dbReference type="InterPro" id="IPR014710">
    <property type="entry name" value="RmlC-like_jellyroll"/>
</dbReference>
<dbReference type="PROSITE" id="PS51063">
    <property type="entry name" value="HTH_CRP_2"/>
    <property type="match status" value="1"/>
</dbReference>
<dbReference type="PROSITE" id="PS50042">
    <property type="entry name" value="CNMP_BINDING_3"/>
    <property type="match status" value="1"/>
</dbReference>
<dbReference type="GO" id="GO:0003700">
    <property type="term" value="F:DNA-binding transcription factor activity"/>
    <property type="evidence" value="ECO:0007669"/>
    <property type="project" value="TreeGrafter"/>
</dbReference>
<proteinExistence type="predicted"/>
<dbReference type="InterPro" id="IPR036390">
    <property type="entry name" value="WH_DNA-bd_sf"/>
</dbReference>
<keyword evidence="1" id="KW-0805">Transcription regulation</keyword>
<dbReference type="SUPFAM" id="SSF46785">
    <property type="entry name" value="Winged helix' DNA-binding domain"/>
    <property type="match status" value="1"/>
</dbReference>
<keyword evidence="2" id="KW-0238">DNA-binding</keyword>
<comment type="caution">
    <text evidence="6">The sequence shown here is derived from an EMBL/GenBank/DDBJ whole genome shotgun (WGS) entry which is preliminary data.</text>
</comment>
<dbReference type="InterPro" id="IPR012318">
    <property type="entry name" value="HTH_CRP"/>
</dbReference>
<dbReference type="OrthoDB" id="6881322at2"/>
<evidence type="ECO:0000259" key="5">
    <source>
        <dbReference type="PROSITE" id="PS51063"/>
    </source>
</evidence>
<feature type="domain" description="Cyclic nucleotide-binding" evidence="4">
    <location>
        <begin position="16"/>
        <end position="119"/>
    </location>
</feature>
<evidence type="ECO:0000256" key="1">
    <source>
        <dbReference type="ARBA" id="ARBA00023015"/>
    </source>
</evidence>
<protein>
    <submittedName>
        <fullName evidence="6">Crp/Fnr family transcriptional regulator</fullName>
    </submittedName>
</protein>
<dbReference type="InterPro" id="IPR050397">
    <property type="entry name" value="Env_Response_Regulators"/>
</dbReference>
<dbReference type="SMART" id="SM00100">
    <property type="entry name" value="cNMP"/>
    <property type="match status" value="1"/>
</dbReference>
<dbReference type="InterPro" id="IPR000595">
    <property type="entry name" value="cNMP-bd_dom"/>
</dbReference>
<dbReference type="Pfam" id="PF13545">
    <property type="entry name" value="HTH_Crp_2"/>
    <property type="match status" value="1"/>
</dbReference>
<dbReference type="GO" id="GO:0005829">
    <property type="term" value="C:cytosol"/>
    <property type="evidence" value="ECO:0007669"/>
    <property type="project" value="TreeGrafter"/>
</dbReference>
<dbReference type="SUPFAM" id="SSF51206">
    <property type="entry name" value="cAMP-binding domain-like"/>
    <property type="match status" value="1"/>
</dbReference>
<evidence type="ECO:0000256" key="2">
    <source>
        <dbReference type="ARBA" id="ARBA00023125"/>
    </source>
</evidence>
<organism evidence="6 7">
    <name type="scientific">Pseudomonas mangiferae</name>
    <dbReference type="NCBI Taxonomy" id="2593654"/>
    <lineage>
        <taxon>Bacteria</taxon>
        <taxon>Pseudomonadati</taxon>
        <taxon>Pseudomonadota</taxon>
        <taxon>Gammaproteobacteria</taxon>
        <taxon>Pseudomonadales</taxon>
        <taxon>Pseudomonadaceae</taxon>
        <taxon>Pseudomonas</taxon>
    </lineage>
</organism>
<sequence>MTDPHACHASLLQGHWYRGLPASLQAALLDAAQPRHLEAGQRLFRRGDPPCGLYAVLEGAMRVGSADANGREALLALVEAPHWFGEIALFDGQPRTHDAFAATATRLVHVPEAALQALLAQQPAHWRDFALLMSQKLRMAFVALEEMCLLPAAPRLARRLLMIAERYGEPGDPRRAIPLAQESLAQMLALSRQTTNRILRDLQARGVLALAYGEIRILDLAALRQAAADAPQADAGR</sequence>
<evidence type="ECO:0000313" key="7">
    <source>
        <dbReference type="Proteomes" id="UP000315235"/>
    </source>
</evidence>
<feature type="domain" description="HTH crp-type" evidence="5">
    <location>
        <begin position="150"/>
        <end position="221"/>
    </location>
</feature>
<gene>
    <name evidence="6" type="ORF">FM069_11355</name>
</gene>
<dbReference type="InterPro" id="IPR018490">
    <property type="entry name" value="cNMP-bd_dom_sf"/>
</dbReference>
<reference evidence="6 7" key="1">
    <citation type="submission" date="2019-07" db="EMBL/GenBank/DDBJ databases">
        <title>Pseudomonas mangiferae sp. nov., isolated from bark of mango tree in Thailand.</title>
        <authorList>
            <person name="Srisuk N."/>
            <person name="Anurat P."/>
        </authorList>
    </citation>
    <scope>NUCLEOTIDE SEQUENCE [LARGE SCALE GENOMIC DNA]</scope>
    <source>
        <strain evidence="6 7">DMKU_BBB3-04</strain>
    </source>
</reference>
<dbReference type="PANTHER" id="PTHR24567:SF74">
    <property type="entry name" value="HTH-TYPE TRANSCRIPTIONAL REGULATOR ARCR"/>
    <property type="match status" value="1"/>
</dbReference>
<dbReference type="InterPro" id="IPR036388">
    <property type="entry name" value="WH-like_DNA-bd_sf"/>
</dbReference>
<dbReference type="Pfam" id="PF00027">
    <property type="entry name" value="cNMP_binding"/>
    <property type="match status" value="1"/>
</dbReference>
<dbReference type="EMBL" id="VJOY01000007">
    <property type="protein sequence ID" value="TRX74597.1"/>
    <property type="molecule type" value="Genomic_DNA"/>
</dbReference>
<dbReference type="RefSeq" id="WP_143488422.1">
    <property type="nucleotide sequence ID" value="NZ_VJOY01000007.1"/>
</dbReference>
<accession>A0A553GYM0</accession>
<dbReference type="Gene3D" id="1.10.10.10">
    <property type="entry name" value="Winged helix-like DNA-binding domain superfamily/Winged helix DNA-binding domain"/>
    <property type="match status" value="1"/>
</dbReference>
<dbReference type="CDD" id="cd00038">
    <property type="entry name" value="CAP_ED"/>
    <property type="match status" value="1"/>
</dbReference>
<name>A0A553GYM0_9PSED</name>
<dbReference type="GO" id="GO:0003677">
    <property type="term" value="F:DNA binding"/>
    <property type="evidence" value="ECO:0007669"/>
    <property type="project" value="UniProtKB-KW"/>
</dbReference>
<evidence type="ECO:0000256" key="3">
    <source>
        <dbReference type="ARBA" id="ARBA00023163"/>
    </source>
</evidence>
<evidence type="ECO:0000259" key="4">
    <source>
        <dbReference type="PROSITE" id="PS50042"/>
    </source>
</evidence>
<keyword evidence="3" id="KW-0804">Transcription</keyword>
<dbReference type="SMART" id="SM00419">
    <property type="entry name" value="HTH_CRP"/>
    <property type="match status" value="1"/>
</dbReference>
<dbReference type="Proteomes" id="UP000315235">
    <property type="component" value="Unassembled WGS sequence"/>
</dbReference>
<dbReference type="Gene3D" id="2.60.120.10">
    <property type="entry name" value="Jelly Rolls"/>
    <property type="match status" value="1"/>
</dbReference>